<organism evidence="4 5">
    <name type="scientific">Phytophthora palmivora</name>
    <dbReference type="NCBI Taxonomy" id="4796"/>
    <lineage>
        <taxon>Eukaryota</taxon>
        <taxon>Sar</taxon>
        <taxon>Stramenopiles</taxon>
        <taxon>Oomycota</taxon>
        <taxon>Peronosporomycetes</taxon>
        <taxon>Peronosporales</taxon>
        <taxon>Peronosporaceae</taxon>
        <taxon>Phytophthora</taxon>
    </lineage>
</organism>
<feature type="region of interest" description="Disordered" evidence="2">
    <location>
        <begin position="275"/>
        <end position="304"/>
    </location>
</feature>
<keyword evidence="5" id="KW-1185">Reference proteome</keyword>
<evidence type="ECO:0000256" key="2">
    <source>
        <dbReference type="SAM" id="MobiDB-lite"/>
    </source>
</evidence>
<comment type="caution">
    <text evidence="4">The sequence shown here is derived from an EMBL/GenBank/DDBJ whole genome shotgun (WGS) entry which is preliminary data.</text>
</comment>
<dbReference type="OrthoDB" id="78635at2759"/>
<evidence type="ECO:0000256" key="1">
    <source>
        <dbReference type="ARBA" id="ARBA00007945"/>
    </source>
</evidence>
<evidence type="ECO:0000313" key="5">
    <source>
        <dbReference type="Proteomes" id="UP000237271"/>
    </source>
</evidence>
<gene>
    <name evidence="4" type="ORF">PHPALM_31297</name>
</gene>
<dbReference type="InterPro" id="IPR007726">
    <property type="entry name" value="SS18_N"/>
</dbReference>
<evidence type="ECO:0000313" key="4">
    <source>
        <dbReference type="EMBL" id="POM59909.1"/>
    </source>
</evidence>
<dbReference type="EMBL" id="NCKW01016987">
    <property type="protein sequence ID" value="POM59909.1"/>
    <property type="molecule type" value="Genomic_DNA"/>
</dbReference>
<dbReference type="AlphaFoldDB" id="A0A2P4X2X8"/>
<comment type="similarity">
    <text evidence="1">Belongs to the SS18 family.</text>
</comment>
<accession>A0A2P4X2X8</accession>
<evidence type="ECO:0000259" key="3">
    <source>
        <dbReference type="Pfam" id="PF05030"/>
    </source>
</evidence>
<protein>
    <recommendedName>
        <fullName evidence="3">SS18 N-terminal domain-containing protein</fullName>
    </recommendedName>
</protein>
<sequence length="304" mass="33885">MLNVNEDMIVAAAESQAEGDVEDLLAYQRILHRDLMEMAEFIDSMFGKPQRSALLTAIVADEKVRGVQRSKEQWIKTRDQVLEEEGVTAIRNKNATTTSELAKETQQGSEGLALANQLRAHEHVTEFLRTAPKEKAPVVPPHPTIPMNLLLASHQLAMAVSTPPLIVPQVLPTSGGGEQPIRPNSVGNIPPKIALPPAHSMPNMYFAFPGPPPLMFNSQGLLSMPQWQPQIQSALPARSVVPVRPPAKTPEFKRMCESCRKRHISVRECRLVHQHTDPEWQPTQPSSTTRRRRRKQPADTEKVT</sequence>
<reference evidence="4 5" key="1">
    <citation type="journal article" date="2017" name="Genome Biol. Evol.">
        <title>Phytophthora megakarya and P. palmivora, closely related causal agents of cacao black pod rot, underwent increases in genome sizes and gene numbers by different mechanisms.</title>
        <authorList>
            <person name="Ali S.S."/>
            <person name="Shao J."/>
            <person name="Lary D.J."/>
            <person name="Kronmiller B."/>
            <person name="Shen D."/>
            <person name="Strem M.D."/>
            <person name="Amoako-Attah I."/>
            <person name="Akrofi A.Y."/>
            <person name="Begoude B.A."/>
            <person name="Ten Hoopen G.M."/>
            <person name="Coulibaly K."/>
            <person name="Kebe B.I."/>
            <person name="Melnick R.L."/>
            <person name="Guiltinan M.J."/>
            <person name="Tyler B.M."/>
            <person name="Meinhardt L.W."/>
            <person name="Bailey B.A."/>
        </authorList>
    </citation>
    <scope>NUCLEOTIDE SEQUENCE [LARGE SCALE GENOMIC DNA]</scope>
    <source>
        <strain evidence="5">sbr112.9</strain>
    </source>
</reference>
<dbReference type="Proteomes" id="UP000237271">
    <property type="component" value="Unassembled WGS sequence"/>
</dbReference>
<proteinExistence type="inferred from homology"/>
<name>A0A2P4X2X8_9STRA</name>
<dbReference type="Pfam" id="PF05030">
    <property type="entry name" value="SSXT"/>
    <property type="match status" value="1"/>
</dbReference>
<feature type="domain" description="SS18 N-terminal" evidence="3">
    <location>
        <begin position="1"/>
        <end position="44"/>
    </location>
</feature>